<feature type="transmembrane region" description="Helical" evidence="2">
    <location>
        <begin position="28"/>
        <end position="49"/>
    </location>
</feature>
<keyword evidence="2" id="KW-0472">Membrane</keyword>
<gene>
    <name evidence="3" type="ORF">MM817_01875</name>
</gene>
<dbReference type="AlphaFoldDB" id="A0A9X1VCL4"/>
<name>A0A9X1VCL4_9BACL</name>
<keyword evidence="1" id="KW-0175">Coiled coil</keyword>
<evidence type="ECO:0000256" key="2">
    <source>
        <dbReference type="SAM" id="Phobius"/>
    </source>
</evidence>
<comment type="caution">
    <text evidence="3">The sequence shown here is derived from an EMBL/GenBank/DDBJ whole genome shotgun (WGS) entry which is preliminary data.</text>
</comment>
<sequence>MKSNGKKIKETKVHDEDMHRMRPLSWMFYYLFLPIIATTIFAALALQILGYNVLGTLESHLMEIDGSHTQSTYASSTTSELDALHIQMAQKQLTIESLHGQVSLLNQELSQSKLDVVSEMSKISSLQAKINQLQSNNASWSKQAAIYSNMSSQQAVAILMQLPTREQVFVVKAMSASDQASTLAAMPPKQAAILLQDGA</sequence>
<organism evidence="3 4">
    <name type="scientific">Sulfoacidibacillus ferrooxidans</name>
    <dbReference type="NCBI Taxonomy" id="2005001"/>
    <lineage>
        <taxon>Bacteria</taxon>
        <taxon>Bacillati</taxon>
        <taxon>Bacillota</taxon>
        <taxon>Bacilli</taxon>
        <taxon>Bacillales</taxon>
        <taxon>Alicyclobacillaceae</taxon>
        <taxon>Sulfoacidibacillus</taxon>
    </lineage>
</organism>
<evidence type="ECO:0000256" key="1">
    <source>
        <dbReference type="SAM" id="Coils"/>
    </source>
</evidence>
<keyword evidence="2" id="KW-1133">Transmembrane helix</keyword>
<proteinExistence type="predicted"/>
<feature type="coiled-coil region" evidence="1">
    <location>
        <begin position="116"/>
        <end position="143"/>
    </location>
</feature>
<evidence type="ECO:0000313" key="4">
    <source>
        <dbReference type="Proteomes" id="UP001139263"/>
    </source>
</evidence>
<dbReference type="SUPFAM" id="SSF158791">
    <property type="entry name" value="MgtE N-terminal domain-like"/>
    <property type="match status" value="1"/>
</dbReference>
<accession>A0A9X1VCL4</accession>
<keyword evidence="2" id="KW-0812">Transmembrane</keyword>
<dbReference type="Proteomes" id="UP001139263">
    <property type="component" value="Unassembled WGS sequence"/>
</dbReference>
<reference evidence="3" key="1">
    <citation type="submission" date="2022-03" db="EMBL/GenBank/DDBJ databases">
        <title>Draft Genome Sequence of Firmicute Strain S0AB, a Heterotrophic Iron/Sulfur-Oxidizing Extreme Acidophile.</title>
        <authorList>
            <person name="Vergara E."/>
            <person name="Pakostova E."/>
            <person name="Johnson D.B."/>
            <person name="Holmes D.S."/>
        </authorList>
    </citation>
    <scope>NUCLEOTIDE SEQUENCE</scope>
    <source>
        <strain evidence="3">S0AB</strain>
    </source>
</reference>
<dbReference type="EMBL" id="JALBUF010000005">
    <property type="protein sequence ID" value="MCI0183592.1"/>
    <property type="molecule type" value="Genomic_DNA"/>
</dbReference>
<evidence type="ECO:0008006" key="5">
    <source>
        <dbReference type="Google" id="ProtNLM"/>
    </source>
</evidence>
<keyword evidence="4" id="KW-1185">Reference proteome</keyword>
<protein>
    <recommendedName>
        <fullName evidence="5">Magnesium transporter MgtE intracellular domain-containing protein</fullName>
    </recommendedName>
</protein>
<evidence type="ECO:0000313" key="3">
    <source>
        <dbReference type="EMBL" id="MCI0183592.1"/>
    </source>
</evidence>